<feature type="compositionally biased region" description="Polar residues" evidence="1">
    <location>
        <begin position="497"/>
        <end position="513"/>
    </location>
</feature>
<organism evidence="2 3">
    <name type="scientific">Aulographum hederae CBS 113979</name>
    <dbReference type="NCBI Taxonomy" id="1176131"/>
    <lineage>
        <taxon>Eukaryota</taxon>
        <taxon>Fungi</taxon>
        <taxon>Dikarya</taxon>
        <taxon>Ascomycota</taxon>
        <taxon>Pezizomycotina</taxon>
        <taxon>Dothideomycetes</taxon>
        <taxon>Pleosporomycetidae</taxon>
        <taxon>Aulographales</taxon>
        <taxon>Aulographaceae</taxon>
    </lineage>
</organism>
<feature type="compositionally biased region" description="Polar residues" evidence="1">
    <location>
        <begin position="619"/>
        <end position="644"/>
    </location>
</feature>
<dbReference type="EMBL" id="ML977151">
    <property type="protein sequence ID" value="KAF1987825.1"/>
    <property type="molecule type" value="Genomic_DNA"/>
</dbReference>
<proteinExistence type="predicted"/>
<feature type="compositionally biased region" description="Low complexity" evidence="1">
    <location>
        <begin position="49"/>
        <end position="61"/>
    </location>
</feature>
<evidence type="ECO:0000313" key="2">
    <source>
        <dbReference type="EMBL" id="KAF1987825.1"/>
    </source>
</evidence>
<feature type="compositionally biased region" description="Polar residues" evidence="1">
    <location>
        <begin position="252"/>
        <end position="266"/>
    </location>
</feature>
<feature type="compositionally biased region" description="Polar residues" evidence="1">
    <location>
        <begin position="1066"/>
        <end position="1082"/>
    </location>
</feature>
<name>A0A6G1H3U5_9PEZI</name>
<feature type="compositionally biased region" description="Basic and acidic residues" evidence="1">
    <location>
        <begin position="1209"/>
        <end position="1219"/>
    </location>
</feature>
<feature type="region of interest" description="Disordered" evidence="1">
    <location>
        <begin position="1"/>
        <end position="789"/>
    </location>
</feature>
<feature type="compositionally biased region" description="Basic and acidic residues" evidence="1">
    <location>
        <begin position="1046"/>
        <end position="1057"/>
    </location>
</feature>
<feature type="compositionally biased region" description="Polar residues" evidence="1">
    <location>
        <begin position="872"/>
        <end position="887"/>
    </location>
</feature>
<evidence type="ECO:0000313" key="3">
    <source>
        <dbReference type="Proteomes" id="UP000800041"/>
    </source>
</evidence>
<reference evidence="2" key="1">
    <citation type="journal article" date="2020" name="Stud. Mycol.">
        <title>101 Dothideomycetes genomes: a test case for predicting lifestyles and emergence of pathogens.</title>
        <authorList>
            <person name="Haridas S."/>
            <person name="Albert R."/>
            <person name="Binder M."/>
            <person name="Bloem J."/>
            <person name="Labutti K."/>
            <person name="Salamov A."/>
            <person name="Andreopoulos B."/>
            <person name="Baker S."/>
            <person name="Barry K."/>
            <person name="Bills G."/>
            <person name="Bluhm B."/>
            <person name="Cannon C."/>
            <person name="Castanera R."/>
            <person name="Culley D."/>
            <person name="Daum C."/>
            <person name="Ezra D."/>
            <person name="Gonzalez J."/>
            <person name="Henrissat B."/>
            <person name="Kuo A."/>
            <person name="Liang C."/>
            <person name="Lipzen A."/>
            <person name="Lutzoni F."/>
            <person name="Magnuson J."/>
            <person name="Mondo S."/>
            <person name="Nolan M."/>
            <person name="Ohm R."/>
            <person name="Pangilinan J."/>
            <person name="Park H.-J."/>
            <person name="Ramirez L."/>
            <person name="Alfaro M."/>
            <person name="Sun H."/>
            <person name="Tritt A."/>
            <person name="Yoshinaga Y."/>
            <person name="Zwiers L.-H."/>
            <person name="Turgeon B."/>
            <person name="Goodwin S."/>
            <person name="Spatafora J."/>
            <person name="Crous P."/>
            <person name="Grigoriev I."/>
        </authorList>
    </citation>
    <scope>NUCLEOTIDE SEQUENCE</scope>
    <source>
        <strain evidence="2">CBS 113979</strain>
    </source>
</reference>
<feature type="compositionally biased region" description="Basic and acidic residues" evidence="1">
    <location>
        <begin position="1672"/>
        <end position="1681"/>
    </location>
</feature>
<feature type="compositionally biased region" description="Low complexity" evidence="1">
    <location>
        <begin position="79"/>
        <end position="102"/>
    </location>
</feature>
<feature type="region of interest" description="Disordered" evidence="1">
    <location>
        <begin position="810"/>
        <end position="837"/>
    </location>
</feature>
<protein>
    <submittedName>
        <fullName evidence="2">Uncharacterized protein</fullName>
    </submittedName>
</protein>
<feature type="compositionally biased region" description="Basic and acidic residues" evidence="1">
    <location>
        <begin position="582"/>
        <end position="598"/>
    </location>
</feature>
<feature type="compositionally biased region" description="Polar residues" evidence="1">
    <location>
        <begin position="322"/>
        <end position="338"/>
    </location>
</feature>
<feature type="compositionally biased region" description="Polar residues" evidence="1">
    <location>
        <begin position="28"/>
        <end position="48"/>
    </location>
</feature>
<gene>
    <name evidence="2" type="ORF">K402DRAFT_46423</name>
</gene>
<feature type="region of interest" description="Disordered" evidence="1">
    <location>
        <begin position="1000"/>
        <end position="1283"/>
    </location>
</feature>
<feature type="compositionally biased region" description="Polar residues" evidence="1">
    <location>
        <begin position="1135"/>
        <end position="1150"/>
    </location>
</feature>
<feature type="compositionally biased region" description="Pro residues" evidence="1">
    <location>
        <begin position="119"/>
        <end position="133"/>
    </location>
</feature>
<evidence type="ECO:0000256" key="1">
    <source>
        <dbReference type="SAM" id="MobiDB-lite"/>
    </source>
</evidence>
<feature type="compositionally biased region" description="Low complexity" evidence="1">
    <location>
        <begin position="213"/>
        <end position="226"/>
    </location>
</feature>
<dbReference type="OrthoDB" id="1883964at2759"/>
<feature type="compositionally biased region" description="Polar residues" evidence="1">
    <location>
        <begin position="143"/>
        <end position="162"/>
    </location>
</feature>
<feature type="compositionally biased region" description="Polar residues" evidence="1">
    <location>
        <begin position="1220"/>
        <end position="1236"/>
    </location>
</feature>
<feature type="compositionally biased region" description="Polar residues" evidence="1">
    <location>
        <begin position="1247"/>
        <end position="1259"/>
    </location>
</feature>
<feature type="region of interest" description="Disordered" evidence="1">
    <location>
        <begin position="872"/>
        <end position="937"/>
    </location>
</feature>
<feature type="compositionally biased region" description="Pro residues" evidence="1">
    <location>
        <begin position="188"/>
        <end position="199"/>
    </location>
</feature>
<dbReference type="Proteomes" id="UP000800041">
    <property type="component" value="Unassembled WGS sequence"/>
</dbReference>
<feature type="compositionally biased region" description="Low complexity" evidence="1">
    <location>
        <begin position="352"/>
        <end position="485"/>
    </location>
</feature>
<feature type="compositionally biased region" description="Basic and acidic residues" evidence="1">
    <location>
        <begin position="607"/>
        <end position="618"/>
    </location>
</feature>
<feature type="compositionally biased region" description="Low complexity" evidence="1">
    <location>
        <begin position="514"/>
        <end position="525"/>
    </location>
</feature>
<feature type="compositionally biased region" description="Low complexity" evidence="1">
    <location>
        <begin position="167"/>
        <end position="187"/>
    </location>
</feature>
<feature type="region of interest" description="Disordered" evidence="1">
    <location>
        <begin position="1651"/>
        <end position="1681"/>
    </location>
</feature>
<sequence>MQQGYNPSPPRQRVGSVSGQYAGYPQQPAASQRPLSGAYNNPNYSPHNQQSQWQDPQRQSQAWDQHAPPPPPPPKEPQHQQAPYNPTAYGPMPGAGGQQPAYRPSYPPVAPRPQQYSAPPQPQAPPQAVPPRVPTLAPEYQAQVAQNQQGWPQHPQYSTKPPTNHYAPGAQSQAQAPHQAQPVQHAPSAPPAHHVPPGAPVYDHSAPPPPSATPGGSYFPPSSGPSTAPPHSALSNVMSPDESHPAYVPPSLSGQGIASYMPSNTNPAPGVYVPPPPENVPAWSQAQHAPLAGGAKRFAYTKYNPGTSAGGPSPTGRPPSIQQPRPQYDTQVPAQQAQPVGIPAPYSGTFAGQPAQQQQQQVPIQQYQGQSQGQQSQQQAPVQHQQYQGQSQQPQQYHGQQQTHQTQQYQAQEPQQPHQYQNQQSLQHLNQQQPQQYQGRQPQQPAYQDRQQAYPDQQQAAYSQPPHQPQQAQQSYDQAQSAPPQWQHTHAGAYAPQASSMEQGQTGLGQTNDQPPAQGPPHQAQVRQPDKVESKRPSSSGVRFEEPKRSGSSGVRFEEPKRPSSSGVRFEEPKRSSSSGVRFEEPERRSSSTVHFEEPDYSNDPSPAHDTHSHRNDSYDQPISPIQHTASMGFSQTLDNTPPKQFSPPRKPSEVSRQSSQRFNPAEARTATPVTSFALGGGGPSDWEHFDPSGADEVDDTEEFSQKSPEKSQTPPMPDSVELPAGPSPIRGKMKDREESVVSQLDDDWPSPPAPAPAPLNIRRSESRNKSTPPIPTQTPPAATSFTIDDGSAASFENSIDQVPVVDPIARANDSPSNLEQIRSHGAPPPDQEFQRPTFNFEIEIPGRKTTPAGQASHGYVVNAADRRPLSVVSSGFSMPAHQSPSVQQQQQQQQRDESSVRGPSPIQHVPSNEARASPLPEQSAATTPAPPAELAPGLDQWFKNSLQRYIGMLYRESGASAIDEKHKIFKDFMTEEAKLRGIDLSTQLPAVVPAASPALGAQQSSMNSPAQRPKLASPVPSDSFVMVDQGSEEYSPGGRPLVNRPKQEQDVPKPVDRTVTPIMTAGSQQAGSDSEANQATSFDERRRSSFIPYSPTARDNDSKLASFGQIAEESKSIPAGYKPYRNSVVAPDGPQSSRSAILTPSSSAAGDSRVMSPVSEHVQAPEQGKYKPYSPGDRPAMSPAIETNIIPPTVPGSAGTPVVAPMGEHAETFLDDSKLPQQKAATPSAPAQASRSVEDILPVSAQPKQTLSSLQKLQNLLPPTTSPPTSSPSLTSLTKDASSFPSPDPFIYELTSTFESRYAPIRAHHAAARRDRESELETRNNELFERGEIDYGDFEPLEEKFKQEEAELVTQEARKEYELYTRDVFEPIFGRLHSEIGELVELAVRAEGVLRGDGVAGRDALMLDSAGSEQASSTSNPTDEGQKVDLVEALAVALSLDEKIEERHGKVHEAVQERDRMYKKTETAPLHAKGDVKKVKNVEWQFEGAERRAALKAKEEKVERLQRLWDVVDEVVVRGVEQNQDFVDEIVKAVDAVGKEMEKRRTSSAEAPEGDDEDGIQQLMRKTKIVLERLTRGSQALMTKFHEVEVKLHHAEHGAEMAKAKLEGKKYDELEALEREWVGEEGKYKRELERRVGVVEADLGDAVRLVDGVGGKGKEGSKSMEGSGGLVEKDEVDRRERMKAALEDAKRRNGEAV</sequence>
<feature type="compositionally biased region" description="Low complexity" evidence="1">
    <location>
        <begin position="305"/>
        <end position="320"/>
    </location>
</feature>
<accession>A0A6G1H3U5</accession>
<feature type="compositionally biased region" description="Acidic residues" evidence="1">
    <location>
        <begin position="694"/>
        <end position="703"/>
    </location>
</feature>
<keyword evidence="3" id="KW-1185">Reference proteome</keyword>